<dbReference type="OrthoDB" id="9806213at2"/>
<dbReference type="STRING" id="1188229.GlitD10_0289"/>
<feature type="compositionally biased region" description="Basic and acidic residues" evidence="1">
    <location>
        <begin position="1"/>
        <end position="12"/>
    </location>
</feature>
<dbReference type="Proteomes" id="UP000180235">
    <property type="component" value="Chromosome"/>
</dbReference>
<sequence length="100" mass="11988">MRSQENELERLRHQNQTNPSRSNARAIERQEDIISEIQDFMNTLRRIANYNLTPELNDGISLTIAPLYELMSFRDARRYWHELSEGKHTWSSVSQQLRRE</sequence>
<dbReference type="EMBL" id="CP017675">
    <property type="protein sequence ID" value="APB32593.1"/>
    <property type="molecule type" value="Genomic_DNA"/>
</dbReference>
<protein>
    <submittedName>
        <fullName evidence="2">Uncharacterized protein</fullName>
    </submittedName>
</protein>
<proteinExistence type="predicted"/>
<evidence type="ECO:0000313" key="2">
    <source>
        <dbReference type="EMBL" id="APB32593.1"/>
    </source>
</evidence>
<dbReference type="AlphaFoldDB" id="A0A1J0A9L9"/>
<feature type="region of interest" description="Disordered" evidence="1">
    <location>
        <begin position="1"/>
        <end position="27"/>
    </location>
</feature>
<keyword evidence="3" id="KW-1185">Reference proteome</keyword>
<accession>A0A1J0A9L9</accession>
<feature type="compositionally biased region" description="Polar residues" evidence="1">
    <location>
        <begin position="14"/>
        <end position="23"/>
    </location>
</feature>
<name>A0A1J0A9L9_9CYAN</name>
<dbReference type="KEGG" id="glt:GlitD10_0289"/>
<evidence type="ECO:0000313" key="3">
    <source>
        <dbReference type="Proteomes" id="UP000180235"/>
    </source>
</evidence>
<evidence type="ECO:0000256" key="1">
    <source>
        <dbReference type="SAM" id="MobiDB-lite"/>
    </source>
</evidence>
<organism evidence="2 3">
    <name type="scientific">Gloeomargarita lithophora Alchichica-D10</name>
    <dbReference type="NCBI Taxonomy" id="1188229"/>
    <lineage>
        <taxon>Bacteria</taxon>
        <taxon>Bacillati</taxon>
        <taxon>Cyanobacteriota</taxon>
        <taxon>Cyanophyceae</taxon>
        <taxon>Gloeomargaritales</taxon>
        <taxon>Gloeomargaritaceae</taxon>
        <taxon>Gloeomargarita</taxon>
    </lineage>
</organism>
<reference evidence="2 3" key="1">
    <citation type="submission" date="2016-10" db="EMBL/GenBank/DDBJ databases">
        <title>Description of Gloeomargarita lithophora gen. nov., sp. nov., a thylakoid-bearing basal-branching cyanobacterium with intracellular carbonates, and proposal for Gloeomargaritales ord. nov.</title>
        <authorList>
            <person name="Moreira D."/>
            <person name="Tavera R."/>
            <person name="Benzerara K."/>
            <person name="Skouri-Panet F."/>
            <person name="Couradeau E."/>
            <person name="Gerard E."/>
            <person name="Loussert C."/>
            <person name="Novelo E."/>
            <person name="Zivanovic Y."/>
            <person name="Lopez-Garcia P."/>
        </authorList>
    </citation>
    <scope>NUCLEOTIDE SEQUENCE [LARGE SCALE GENOMIC DNA]</scope>
    <source>
        <strain evidence="2 3">D10</strain>
    </source>
</reference>
<gene>
    <name evidence="2" type="ORF">GlitD10_0289</name>
</gene>